<organism evidence="1 2">
    <name type="scientific">Rhodosorus marinus</name>
    <dbReference type="NCBI Taxonomy" id="101924"/>
    <lineage>
        <taxon>Eukaryota</taxon>
        <taxon>Rhodophyta</taxon>
        <taxon>Stylonematophyceae</taxon>
        <taxon>Stylonematales</taxon>
        <taxon>Stylonemataceae</taxon>
        <taxon>Rhodosorus</taxon>
    </lineage>
</organism>
<dbReference type="Proteomes" id="UP001157974">
    <property type="component" value="Unassembled WGS sequence"/>
</dbReference>
<name>A0AAV8V3P7_9RHOD</name>
<keyword evidence="2" id="KW-1185">Reference proteome</keyword>
<evidence type="ECO:0000313" key="2">
    <source>
        <dbReference type="Proteomes" id="UP001157974"/>
    </source>
</evidence>
<dbReference type="EMBL" id="JAMWBK010000002">
    <property type="protein sequence ID" value="KAJ8908167.1"/>
    <property type="molecule type" value="Genomic_DNA"/>
</dbReference>
<reference evidence="1 2" key="1">
    <citation type="journal article" date="2023" name="Nat. Commun.">
        <title>Origin of minicircular mitochondrial genomes in red algae.</title>
        <authorList>
            <person name="Lee Y."/>
            <person name="Cho C.H."/>
            <person name="Lee Y.M."/>
            <person name="Park S.I."/>
            <person name="Yang J.H."/>
            <person name="West J.A."/>
            <person name="Bhattacharya D."/>
            <person name="Yoon H.S."/>
        </authorList>
    </citation>
    <scope>NUCLEOTIDE SEQUENCE [LARGE SCALE GENOMIC DNA]</scope>
    <source>
        <strain evidence="1 2">CCMP1338</strain>
        <tissue evidence="1">Whole cell</tissue>
    </source>
</reference>
<accession>A0AAV8V3P7</accession>
<sequence length="272" mass="30445">MAWKGESDGRMRSEGVIGFVSGAGKSFLGTASRVVRSRSRGRGLSCSLSEPFVRSGSAFDYPRIVTLSTSVNDWVVQRGLPSERPDILGLCTWFVVLYFGFSDKIRLGTALRKMMAESLEQANVGKDVAEGIATAFHTFPFIFGALFIDSVLRGGLGPGFAASGGISLSLWAMIFELGRPRERSEEELEEERQAFQAFCEFAEKSLDRRGRCHYVEVATEFRRQYPKYRDPRVLNDQVLKRFVASWAPAARRTKAGYYKDLSVKTDSIRDVF</sequence>
<evidence type="ECO:0000313" key="1">
    <source>
        <dbReference type="EMBL" id="KAJ8908167.1"/>
    </source>
</evidence>
<protein>
    <submittedName>
        <fullName evidence="1">Uncharacterized protein</fullName>
    </submittedName>
</protein>
<gene>
    <name evidence="1" type="ORF">NDN08_008261</name>
</gene>
<comment type="caution">
    <text evidence="1">The sequence shown here is derived from an EMBL/GenBank/DDBJ whole genome shotgun (WGS) entry which is preliminary data.</text>
</comment>
<dbReference type="AlphaFoldDB" id="A0AAV8V3P7"/>
<proteinExistence type="predicted"/>